<keyword evidence="2" id="KW-0663">Pyridoxal phosphate</keyword>
<feature type="domain" description="HTH gntR-type" evidence="6">
    <location>
        <begin position="12"/>
        <end position="80"/>
    </location>
</feature>
<evidence type="ECO:0000256" key="3">
    <source>
        <dbReference type="ARBA" id="ARBA00023015"/>
    </source>
</evidence>
<organism evidence="7 8">
    <name type="scientific">Candidatus Avoscillospira stercoripullorum</name>
    <dbReference type="NCBI Taxonomy" id="2840709"/>
    <lineage>
        <taxon>Bacteria</taxon>
        <taxon>Bacillati</taxon>
        <taxon>Bacillota</taxon>
        <taxon>Clostridia</taxon>
        <taxon>Eubacteriales</taxon>
        <taxon>Oscillospiraceae</taxon>
        <taxon>Oscillospiraceae incertae sedis</taxon>
        <taxon>Candidatus Avoscillospira</taxon>
    </lineage>
</organism>
<dbReference type="EMBL" id="DVGD01000235">
    <property type="protein sequence ID" value="HIR10176.1"/>
    <property type="molecule type" value="Genomic_DNA"/>
</dbReference>
<dbReference type="PANTHER" id="PTHR46577">
    <property type="entry name" value="HTH-TYPE TRANSCRIPTIONAL REGULATORY PROTEIN GABR"/>
    <property type="match status" value="1"/>
</dbReference>
<dbReference type="InterPro" id="IPR015424">
    <property type="entry name" value="PyrdxlP-dep_Trfase"/>
</dbReference>
<proteinExistence type="inferred from homology"/>
<accession>A0A9D1A8X0</accession>
<dbReference type="Proteomes" id="UP000824258">
    <property type="component" value="Unassembled WGS sequence"/>
</dbReference>
<dbReference type="GO" id="GO:0003677">
    <property type="term" value="F:DNA binding"/>
    <property type="evidence" value="ECO:0007669"/>
    <property type="project" value="UniProtKB-KW"/>
</dbReference>
<keyword evidence="4" id="KW-0238">DNA-binding</keyword>
<dbReference type="PRINTS" id="PR00035">
    <property type="entry name" value="HTHGNTR"/>
</dbReference>
<keyword evidence="5" id="KW-0804">Transcription</keyword>
<comment type="caution">
    <text evidence="7">The sequence shown here is derived from an EMBL/GenBank/DDBJ whole genome shotgun (WGS) entry which is preliminary data.</text>
</comment>
<evidence type="ECO:0000256" key="2">
    <source>
        <dbReference type="ARBA" id="ARBA00022898"/>
    </source>
</evidence>
<dbReference type="PANTHER" id="PTHR46577:SF1">
    <property type="entry name" value="HTH-TYPE TRANSCRIPTIONAL REGULATORY PROTEIN GABR"/>
    <property type="match status" value="1"/>
</dbReference>
<dbReference type="GO" id="GO:0030170">
    <property type="term" value="F:pyridoxal phosphate binding"/>
    <property type="evidence" value="ECO:0007669"/>
    <property type="project" value="InterPro"/>
</dbReference>
<evidence type="ECO:0000313" key="8">
    <source>
        <dbReference type="Proteomes" id="UP000824258"/>
    </source>
</evidence>
<dbReference type="SUPFAM" id="SSF46785">
    <property type="entry name" value="Winged helix' DNA-binding domain"/>
    <property type="match status" value="1"/>
</dbReference>
<dbReference type="PROSITE" id="PS50949">
    <property type="entry name" value="HTH_GNTR"/>
    <property type="match status" value="1"/>
</dbReference>
<dbReference type="InterPro" id="IPR051446">
    <property type="entry name" value="HTH_trans_reg/aminotransferase"/>
</dbReference>
<evidence type="ECO:0000259" key="6">
    <source>
        <dbReference type="PROSITE" id="PS50949"/>
    </source>
</evidence>
<dbReference type="SMART" id="SM00345">
    <property type="entry name" value="HTH_GNTR"/>
    <property type="match status" value="1"/>
</dbReference>
<dbReference type="InterPro" id="IPR000524">
    <property type="entry name" value="Tscrpt_reg_HTH_GntR"/>
</dbReference>
<keyword evidence="7" id="KW-0808">Transferase</keyword>
<dbReference type="Pfam" id="PF00155">
    <property type="entry name" value="Aminotran_1_2"/>
    <property type="match status" value="1"/>
</dbReference>
<dbReference type="InterPro" id="IPR036390">
    <property type="entry name" value="WH_DNA-bd_sf"/>
</dbReference>
<dbReference type="AlphaFoldDB" id="A0A9D1A8X0"/>
<dbReference type="Pfam" id="PF00392">
    <property type="entry name" value="GntR"/>
    <property type="match status" value="1"/>
</dbReference>
<protein>
    <submittedName>
        <fullName evidence="7">PLP-dependent aminotransferase family protein</fullName>
    </submittedName>
</protein>
<evidence type="ECO:0000256" key="4">
    <source>
        <dbReference type="ARBA" id="ARBA00023125"/>
    </source>
</evidence>
<evidence type="ECO:0000256" key="1">
    <source>
        <dbReference type="ARBA" id="ARBA00005384"/>
    </source>
</evidence>
<evidence type="ECO:0000313" key="7">
    <source>
        <dbReference type="EMBL" id="HIR10176.1"/>
    </source>
</evidence>
<comment type="similarity">
    <text evidence="1">In the C-terminal section; belongs to the class-I pyridoxal-phosphate-dependent aminotransferase family.</text>
</comment>
<dbReference type="InterPro" id="IPR036388">
    <property type="entry name" value="WH-like_DNA-bd_sf"/>
</dbReference>
<evidence type="ECO:0000256" key="5">
    <source>
        <dbReference type="ARBA" id="ARBA00023163"/>
    </source>
</evidence>
<dbReference type="Gene3D" id="3.40.640.10">
    <property type="entry name" value="Type I PLP-dependent aspartate aminotransferase-like (Major domain)"/>
    <property type="match status" value="1"/>
</dbReference>
<dbReference type="GO" id="GO:0003700">
    <property type="term" value="F:DNA-binding transcription factor activity"/>
    <property type="evidence" value="ECO:0007669"/>
    <property type="project" value="InterPro"/>
</dbReference>
<sequence>MRTYVLDPASSVPLYEQLYRRLKEDLLSGAIAGGEKLPSKRALAENLNVSRITVENAYQQLLTEGYLVSKPRSGYYAEHLETLPQVTAPGIRPDAAPHGAPETAVSAGQFPFSVWARLMRGVLLDGREALLQPIPSEGLPALREAIAGMLLRSRGMEVDPASIVIGAGAEYLYTLLFQLLGRENIFALENPGHRKLRQVYTANGASLMPVALDESGVTLQSLLASGANVLHISPGHQFPTGIVMPIARRRQLMAWLGSRENRYLIEDDYDSEFRFTGRVIPTMYSMDVTGRVIYLNTFSKTITPALRISYLILPPALLARYREKLGFYSCTVPSFEQLTLARFLSEGYFEKHVSRMKRRYKLLRAQFLEALAEAPFAKQVEVVGDEAGLHMILKLRTAYSDEAVAAEIQASGVPATCLSRYYFPGTGAGEGGAVVLKYAELSQADFPRVLTLLGRLTAGENLEKAAEK</sequence>
<reference evidence="7" key="1">
    <citation type="submission" date="2020-10" db="EMBL/GenBank/DDBJ databases">
        <authorList>
            <person name="Gilroy R."/>
        </authorList>
    </citation>
    <scope>NUCLEOTIDE SEQUENCE</scope>
    <source>
        <strain evidence="7">ChiHjej9B8-7071</strain>
    </source>
</reference>
<dbReference type="GO" id="GO:0008483">
    <property type="term" value="F:transaminase activity"/>
    <property type="evidence" value="ECO:0007669"/>
    <property type="project" value="UniProtKB-KW"/>
</dbReference>
<keyword evidence="3" id="KW-0805">Transcription regulation</keyword>
<dbReference type="InterPro" id="IPR015421">
    <property type="entry name" value="PyrdxlP-dep_Trfase_major"/>
</dbReference>
<dbReference type="CDD" id="cd00609">
    <property type="entry name" value="AAT_like"/>
    <property type="match status" value="1"/>
</dbReference>
<dbReference type="Gene3D" id="1.10.10.10">
    <property type="entry name" value="Winged helix-like DNA-binding domain superfamily/Winged helix DNA-binding domain"/>
    <property type="match status" value="1"/>
</dbReference>
<dbReference type="CDD" id="cd07377">
    <property type="entry name" value="WHTH_GntR"/>
    <property type="match status" value="1"/>
</dbReference>
<dbReference type="InterPro" id="IPR004839">
    <property type="entry name" value="Aminotransferase_I/II_large"/>
</dbReference>
<name>A0A9D1A8X0_9FIRM</name>
<keyword evidence="7" id="KW-0032">Aminotransferase</keyword>
<reference evidence="7" key="2">
    <citation type="journal article" date="2021" name="PeerJ">
        <title>Extensive microbial diversity within the chicken gut microbiome revealed by metagenomics and culture.</title>
        <authorList>
            <person name="Gilroy R."/>
            <person name="Ravi A."/>
            <person name="Getino M."/>
            <person name="Pursley I."/>
            <person name="Horton D.L."/>
            <person name="Alikhan N.F."/>
            <person name="Baker D."/>
            <person name="Gharbi K."/>
            <person name="Hall N."/>
            <person name="Watson M."/>
            <person name="Adriaenssens E.M."/>
            <person name="Foster-Nyarko E."/>
            <person name="Jarju S."/>
            <person name="Secka A."/>
            <person name="Antonio M."/>
            <person name="Oren A."/>
            <person name="Chaudhuri R.R."/>
            <person name="La Ragione R."/>
            <person name="Hildebrand F."/>
            <person name="Pallen M.J."/>
        </authorList>
    </citation>
    <scope>NUCLEOTIDE SEQUENCE</scope>
    <source>
        <strain evidence="7">ChiHjej9B8-7071</strain>
    </source>
</reference>
<gene>
    <name evidence="7" type="ORF">IAA70_07210</name>
</gene>
<dbReference type="SUPFAM" id="SSF53383">
    <property type="entry name" value="PLP-dependent transferases"/>
    <property type="match status" value="1"/>
</dbReference>